<reference evidence="5 6" key="1">
    <citation type="submission" date="2024-03" db="EMBL/GenBank/DDBJ databases">
        <title>Adaptation during the transition from Ophiocordyceps entomopathogen to insect associate is accompanied by gene loss and intensified selection.</title>
        <authorList>
            <person name="Ward C.M."/>
            <person name="Onetto C.A."/>
            <person name="Borneman A.R."/>
        </authorList>
    </citation>
    <scope>NUCLEOTIDE SEQUENCE [LARGE SCALE GENOMIC DNA]</scope>
    <source>
        <strain evidence="5">AWRI1</strain>
        <tissue evidence="5">Single Adult Female</tissue>
    </source>
</reference>
<feature type="coiled-coil region" evidence="3">
    <location>
        <begin position="601"/>
        <end position="653"/>
    </location>
</feature>
<feature type="coiled-coil region" evidence="3">
    <location>
        <begin position="686"/>
        <end position="720"/>
    </location>
</feature>
<gene>
    <name evidence="5" type="ORF">V9T40_012784</name>
</gene>
<dbReference type="GO" id="GO:0034452">
    <property type="term" value="F:dynactin binding"/>
    <property type="evidence" value="ECO:0007669"/>
    <property type="project" value="TreeGrafter"/>
</dbReference>
<dbReference type="GO" id="GO:0008093">
    <property type="term" value="F:cytoskeletal anchor activity"/>
    <property type="evidence" value="ECO:0007669"/>
    <property type="project" value="InterPro"/>
</dbReference>
<dbReference type="Pfam" id="PF10253">
    <property type="entry name" value="PRCC"/>
    <property type="match status" value="1"/>
</dbReference>
<feature type="coiled-coil region" evidence="3">
    <location>
        <begin position="313"/>
        <end position="347"/>
    </location>
</feature>
<organism evidence="5 6">
    <name type="scientific">Parthenolecanium corni</name>
    <dbReference type="NCBI Taxonomy" id="536013"/>
    <lineage>
        <taxon>Eukaryota</taxon>
        <taxon>Metazoa</taxon>
        <taxon>Ecdysozoa</taxon>
        <taxon>Arthropoda</taxon>
        <taxon>Hexapoda</taxon>
        <taxon>Insecta</taxon>
        <taxon>Pterygota</taxon>
        <taxon>Neoptera</taxon>
        <taxon>Paraneoptera</taxon>
        <taxon>Hemiptera</taxon>
        <taxon>Sternorrhyncha</taxon>
        <taxon>Coccoidea</taxon>
        <taxon>Coccidae</taxon>
        <taxon>Parthenolecanium</taxon>
    </lineage>
</organism>
<dbReference type="Proteomes" id="UP001367676">
    <property type="component" value="Unassembled WGS sequence"/>
</dbReference>
<dbReference type="PANTHER" id="PTHR31233">
    <property type="entry name" value="BICAUDAL D FAMILY MEMBER"/>
    <property type="match status" value="1"/>
</dbReference>
<dbReference type="GO" id="GO:0005794">
    <property type="term" value="C:Golgi apparatus"/>
    <property type="evidence" value="ECO:0007669"/>
    <property type="project" value="TreeGrafter"/>
</dbReference>
<evidence type="ECO:0000256" key="2">
    <source>
        <dbReference type="ARBA" id="ARBA00023054"/>
    </source>
</evidence>
<evidence type="ECO:0000256" key="3">
    <source>
        <dbReference type="SAM" id="Coils"/>
    </source>
</evidence>
<feature type="region of interest" description="Disordered" evidence="4">
    <location>
        <begin position="905"/>
        <end position="927"/>
    </location>
</feature>
<accession>A0AAN9Y0W5</accession>
<feature type="coiled-coil region" evidence="3">
    <location>
        <begin position="98"/>
        <end position="251"/>
    </location>
</feature>
<feature type="compositionally biased region" description="Polar residues" evidence="4">
    <location>
        <begin position="770"/>
        <end position="781"/>
    </location>
</feature>
<dbReference type="Gene3D" id="6.10.250.2470">
    <property type="match status" value="1"/>
</dbReference>
<dbReference type="AlphaFoldDB" id="A0AAN9Y0W5"/>
<proteinExistence type="inferred from homology"/>
<comment type="caution">
    <text evidence="5">The sequence shown here is derived from an EMBL/GenBank/DDBJ whole genome shotgun (WGS) entry which is preliminary data.</text>
</comment>
<dbReference type="GO" id="GO:0005829">
    <property type="term" value="C:cytosol"/>
    <property type="evidence" value="ECO:0007669"/>
    <property type="project" value="TreeGrafter"/>
</dbReference>
<evidence type="ECO:0000313" key="6">
    <source>
        <dbReference type="Proteomes" id="UP001367676"/>
    </source>
</evidence>
<sequence length="1099" mass="124441">MSDEQIFELKQEVERLTRELDQASSEKIQSAQYGLVLLEDKKALEQKCEELETLYENTKHELDITVEALNKFHTSHKATTKTGIEQEESLLSESAARETSLNSQILDLENDLNKLRQELDRVVEERNRMINENNEIVKLKEECDLEMKSLRAELREIKLRETRLFAECSELEEENISLQKQVSLLKSSQVEFEGAKHTIQILQENVDVLQQQVEELTKLKKIAEKQMEEALESLQGEREAKYAMKKELDNRINSESMYNLSNLAFSIRGITDDPNIGSDADDELPMKNLEKTSKSGSTIDLASESGKQVDLFSEIHLNELKKLEKQLEQVESEKISLTKNLKESQSAAERSQTELQSLMAHLIQVGARIQSLDHLKDEAVKKAVPQNELSLEKLGLAVNQYQQWFTLASKEIEQIRRELENLETEMNCSDVSLQLKNELTNVKNKLLDTEQRAMELESDVQLLGELAGEASSSLDIAQNDILTVTEELAQLYHHICAVNGETPSQVILDHRKHLEPSDISEKKKDEINKLGILRARLKADIPVKELESLTDASSISKQVEIILDQVKHLRSAISTTIDRAKNKSSRKAAEAFETSLNNEEINELQEQVIKLKALLSTKREQIATLRSVLKSNKATAEDALNNLKSKYDNEKTIVSETMMKLRNELRVLKEDAATFSSLRAMFAARCEEYVTQVDELQRQLTAAEEEKKTLNQLLRLAVQQKLGLTQKLEDIEMDREIKNARRSAIKKMALVAYDFSDGSDAELDHDGKPTENSNTILPSSKSKNSKAVVTNFIDDDEVEIIQRTSQQDFTPLEESESSDEEDEPVKVTFSSLPKPTLHAFSAYDSKIKNLKLTSLTKVIPVRSQKETGLLSVLPQPENEKSSEASSVFKFSSKLIPTAAKTAIASKSKTEAIDKSKSSKTNDDDEDIGSDFFSLSKDNASEELSVEIDIDLPVIKSDKPVKHFPQPHPLLALNRSNDDANSLTEPEETDNSLTLQDLDEDVLQKIVGRKRKGQMPENIQIIDINEAEILAESKKVAEKHFTDEVMCNPAPSKYNSSTLSKRKHQITYLAFQAKERELELKNQWATNRATRKQTQSKYGF</sequence>
<dbReference type="GO" id="GO:0072393">
    <property type="term" value="P:microtubule anchoring at microtubule organizing center"/>
    <property type="evidence" value="ECO:0007669"/>
    <property type="project" value="TreeGrafter"/>
</dbReference>
<keyword evidence="6" id="KW-1185">Reference proteome</keyword>
<dbReference type="GO" id="GO:0070507">
    <property type="term" value="P:regulation of microtubule cytoskeleton organization"/>
    <property type="evidence" value="ECO:0007669"/>
    <property type="project" value="TreeGrafter"/>
</dbReference>
<feature type="compositionally biased region" description="Acidic residues" evidence="4">
    <location>
        <begin position="811"/>
        <end position="823"/>
    </location>
</feature>
<dbReference type="PANTHER" id="PTHR31233:SF6">
    <property type="entry name" value="PROTEIN BICAUDAL D"/>
    <property type="match status" value="1"/>
</dbReference>
<feature type="coiled-coil region" evidence="3">
    <location>
        <begin position="405"/>
        <end position="459"/>
    </location>
</feature>
<evidence type="ECO:0000256" key="1">
    <source>
        <dbReference type="ARBA" id="ARBA00010061"/>
    </source>
</evidence>
<dbReference type="Pfam" id="PF09730">
    <property type="entry name" value="BicD"/>
    <property type="match status" value="1"/>
</dbReference>
<evidence type="ECO:0000313" key="5">
    <source>
        <dbReference type="EMBL" id="KAK7576498.1"/>
    </source>
</evidence>
<evidence type="ECO:0008006" key="7">
    <source>
        <dbReference type="Google" id="ProtNLM"/>
    </source>
</evidence>
<feature type="region of interest" description="Disordered" evidence="4">
    <location>
        <begin position="965"/>
        <end position="990"/>
    </location>
</feature>
<protein>
    <recommendedName>
        <fullName evidence="7">Protein bicaudal D</fullName>
    </recommendedName>
</protein>
<feature type="coiled-coil region" evidence="3">
    <location>
        <begin position="6"/>
        <end position="61"/>
    </location>
</feature>
<dbReference type="InterPro" id="IPR018800">
    <property type="entry name" value="PRCC"/>
</dbReference>
<feature type="compositionally biased region" description="Basic and acidic residues" evidence="4">
    <location>
        <begin position="907"/>
        <end position="921"/>
    </location>
</feature>
<comment type="similarity">
    <text evidence="1">Belongs to the BicD family.</text>
</comment>
<dbReference type="GO" id="GO:0070840">
    <property type="term" value="F:dynein complex binding"/>
    <property type="evidence" value="ECO:0007669"/>
    <property type="project" value="InterPro"/>
</dbReference>
<feature type="region of interest" description="Disordered" evidence="4">
    <location>
        <begin position="804"/>
        <end position="824"/>
    </location>
</feature>
<dbReference type="InterPro" id="IPR018477">
    <property type="entry name" value="BICD"/>
</dbReference>
<feature type="region of interest" description="Disordered" evidence="4">
    <location>
        <begin position="762"/>
        <end position="781"/>
    </location>
</feature>
<dbReference type="EMBL" id="JBBCAQ010000036">
    <property type="protein sequence ID" value="KAK7576498.1"/>
    <property type="molecule type" value="Genomic_DNA"/>
</dbReference>
<evidence type="ECO:0000256" key="4">
    <source>
        <dbReference type="SAM" id="MobiDB-lite"/>
    </source>
</evidence>
<keyword evidence="2 3" id="KW-0175">Coiled coil</keyword>
<name>A0AAN9Y0W5_9HEMI</name>